<feature type="transmembrane region" description="Helical" evidence="6">
    <location>
        <begin position="85"/>
        <end position="106"/>
    </location>
</feature>
<accession>A0A2A7N1S0</accession>
<dbReference type="Proteomes" id="UP000220914">
    <property type="component" value="Unassembled WGS sequence"/>
</dbReference>
<feature type="transmembrane region" description="Helical" evidence="6">
    <location>
        <begin position="397"/>
        <end position="420"/>
    </location>
</feature>
<organism evidence="9 10">
    <name type="scientific">Mycolicibacterium agri</name>
    <name type="common">Mycobacterium agri</name>
    <dbReference type="NCBI Taxonomy" id="36811"/>
    <lineage>
        <taxon>Bacteria</taxon>
        <taxon>Bacillati</taxon>
        <taxon>Actinomycetota</taxon>
        <taxon>Actinomycetes</taxon>
        <taxon>Mycobacteriales</taxon>
        <taxon>Mycobacteriaceae</taxon>
        <taxon>Mycolicibacterium</taxon>
    </lineage>
</organism>
<evidence type="ECO:0000256" key="1">
    <source>
        <dbReference type="ARBA" id="ARBA00004651"/>
    </source>
</evidence>
<dbReference type="InterPro" id="IPR036259">
    <property type="entry name" value="MFS_trans_sf"/>
</dbReference>
<dbReference type="SUPFAM" id="SSF103473">
    <property type="entry name" value="MFS general substrate transporter"/>
    <property type="match status" value="1"/>
</dbReference>
<feature type="transmembrane region" description="Helical" evidence="6">
    <location>
        <begin position="426"/>
        <end position="447"/>
    </location>
</feature>
<protein>
    <submittedName>
        <fullName evidence="9">MFS transporter</fullName>
    </submittedName>
</protein>
<evidence type="ECO:0000313" key="10">
    <source>
        <dbReference type="Proteomes" id="UP000220914"/>
    </source>
</evidence>
<dbReference type="PANTHER" id="PTHR11662:SF399">
    <property type="entry name" value="FI19708P1-RELATED"/>
    <property type="match status" value="1"/>
</dbReference>
<comment type="subcellular location">
    <subcellularLocation>
        <location evidence="1">Cell membrane</location>
        <topology evidence="1">Multi-pass membrane protein</topology>
    </subcellularLocation>
</comment>
<dbReference type="InterPro" id="IPR011701">
    <property type="entry name" value="MFS"/>
</dbReference>
<reference evidence="9 10" key="1">
    <citation type="submission" date="2017-10" db="EMBL/GenBank/DDBJ databases">
        <title>The new phylogeny of genus Mycobacterium.</title>
        <authorList>
            <person name="Tortoli E."/>
            <person name="Trovato A."/>
            <person name="Cirillo D.M."/>
        </authorList>
    </citation>
    <scope>NUCLEOTIDE SEQUENCE [LARGE SCALE GENOMIC DNA]</scope>
    <source>
        <strain evidence="9 10">CCUG37673</strain>
    </source>
</reference>
<evidence type="ECO:0000256" key="4">
    <source>
        <dbReference type="ARBA" id="ARBA00023136"/>
    </source>
</evidence>
<dbReference type="OrthoDB" id="8596007at2"/>
<evidence type="ECO:0000313" key="11">
    <source>
        <dbReference type="Proteomes" id="UP000465302"/>
    </source>
</evidence>
<dbReference type="PROSITE" id="PS50850">
    <property type="entry name" value="MFS"/>
    <property type="match status" value="1"/>
</dbReference>
<dbReference type="AlphaFoldDB" id="A0A2A7N1S0"/>
<evidence type="ECO:0000313" key="8">
    <source>
        <dbReference type="EMBL" id="GFG50947.1"/>
    </source>
</evidence>
<feature type="domain" description="Major facilitator superfamily (MFS) profile" evidence="7">
    <location>
        <begin position="52"/>
        <end position="452"/>
    </location>
</feature>
<reference evidence="8 11" key="2">
    <citation type="journal article" date="2019" name="Emerg. Microbes Infect.">
        <title>Comprehensive subspecies identification of 175 nontuberculous mycobacteria species based on 7547 genomic profiles.</title>
        <authorList>
            <person name="Matsumoto Y."/>
            <person name="Kinjo T."/>
            <person name="Motooka D."/>
            <person name="Nabeya D."/>
            <person name="Jung N."/>
            <person name="Uechi K."/>
            <person name="Horii T."/>
            <person name="Iida T."/>
            <person name="Fujita J."/>
            <person name="Nakamura S."/>
        </authorList>
    </citation>
    <scope>NUCLEOTIDE SEQUENCE [LARGE SCALE GENOMIC DNA]</scope>
    <source>
        <strain evidence="8 11">JCM 6377</strain>
    </source>
</reference>
<evidence type="ECO:0000256" key="6">
    <source>
        <dbReference type="SAM" id="Phobius"/>
    </source>
</evidence>
<feature type="transmembrane region" description="Helical" evidence="6">
    <location>
        <begin position="303"/>
        <end position="327"/>
    </location>
</feature>
<proteinExistence type="predicted"/>
<dbReference type="EMBL" id="BLKS01000001">
    <property type="protein sequence ID" value="GFG50947.1"/>
    <property type="molecule type" value="Genomic_DNA"/>
</dbReference>
<dbReference type="Gene3D" id="1.20.1250.20">
    <property type="entry name" value="MFS general substrate transporter like domains"/>
    <property type="match status" value="2"/>
</dbReference>
<evidence type="ECO:0000256" key="5">
    <source>
        <dbReference type="SAM" id="MobiDB-lite"/>
    </source>
</evidence>
<dbReference type="EMBL" id="PDCP01000026">
    <property type="protein sequence ID" value="PEG37481.1"/>
    <property type="molecule type" value="Genomic_DNA"/>
</dbReference>
<feature type="transmembrane region" description="Helical" evidence="6">
    <location>
        <begin position="48"/>
        <end position="65"/>
    </location>
</feature>
<dbReference type="InterPro" id="IPR050382">
    <property type="entry name" value="MFS_Na/Anion_cotransporter"/>
</dbReference>
<evidence type="ECO:0000259" key="7">
    <source>
        <dbReference type="PROSITE" id="PS50850"/>
    </source>
</evidence>
<name>A0A2A7N1S0_MYCAG</name>
<feature type="transmembrane region" description="Helical" evidence="6">
    <location>
        <begin position="262"/>
        <end position="283"/>
    </location>
</feature>
<comment type="caution">
    <text evidence="9">The sequence shown here is derived from an EMBL/GenBank/DDBJ whole genome shotgun (WGS) entry which is preliminary data.</text>
</comment>
<dbReference type="PANTHER" id="PTHR11662">
    <property type="entry name" value="SOLUTE CARRIER FAMILY 17"/>
    <property type="match status" value="1"/>
</dbReference>
<feature type="transmembrane region" description="Helical" evidence="6">
    <location>
        <begin position="339"/>
        <end position="357"/>
    </location>
</feature>
<dbReference type="Proteomes" id="UP000465302">
    <property type="component" value="Unassembled WGS sequence"/>
</dbReference>
<feature type="transmembrane region" description="Helical" evidence="6">
    <location>
        <begin position="208"/>
        <end position="226"/>
    </location>
</feature>
<dbReference type="InterPro" id="IPR020846">
    <property type="entry name" value="MFS_dom"/>
</dbReference>
<reference evidence="8" key="3">
    <citation type="submission" date="2020-02" db="EMBL/GenBank/DDBJ databases">
        <authorList>
            <person name="Matsumoto Y."/>
            <person name="Motooka D."/>
            <person name="Nakamura S."/>
        </authorList>
    </citation>
    <scope>NUCLEOTIDE SEQUENCE</scope>
    <source>
        <strain evidence="8">JCM 6377</strain>
    </source>
</reference>
<keyword evidence="2 6" id="KW-0812">Transmembrane</keyword>
<dbReference type="CDD" id="cd17319">
    <property type="entry name" value="MFS_ExuT_GudP_like"/>
    <property type="match status" value="1"/>
</dbReference>
<evidence type="ECO:0000256" key="2">
    <source>
        <dbReference type="ARBA" id="ARBA00022692"/>
    </source>
</evidence>
<keyword evidence="3 6" id="KW-1133">Transmembrane helix</keyword>
<keyword evidence="10" id="KW-1185">Reference proteome</keyword>
<gene>
    <name evidence="9" type="ORF">CQY20_15930</name>
    <name evidence="8" type="ORF">MAGR_23880</name>
</gene>
<evidence type="ECO:0000256" key="3">
    <source>
        <dbReference type="ARBA" id="ARBA00022989"/>
    </source>
</evidence>
<dbReference type="Pfam" id="PF07690">
    <property type="entry name" value="MFS_1"/>
    <property type="match status" value="1"/>
</dbReference>
<sequence>MANAVSEDGPAHHNSPAATASLAPDSQTRTDQPSPPGRSFLDAFRHRVRTKILVLLCLMYLITYMDRVNISTAAPFIKEDLGLDNTQLGLALAAFSIPYAFFQIFGGILGDKFGPRRVLFVVGLVWATATLLTGFAVGLISLFAARLALGFGEGASFPTATTAMAKWLPLERRAFGQGITHAFARIGNAIAPLAVAALIGLWNWRLAFFVFGVISLLWAFAWVVSYRDRPADHPKMTEEELAELTVDQQRDARPPVPWKLMFARILPVTFVDFCYGWMLWVYLTWIPSFFHESYGLELKKFALFSALVLIGGVVGDTVGGVLSDYLLRRTGSLKIARRAVLVVGLLGSFVFILPTLFTHNLALTTVCLGVAFFLLELTNPVIWSIPMDIAPNHAGTAGGLMNTGFGIAGIVSPIIFGHLIDATGTFIASFTLSAALLVVGGLAALWIDPTKRLPDVAASVPAKAH</sequence>
<dbReference type="GO" id="GO:0005886">
    <property type="term" value="C:plasma membrane"/>
    <property type="evidence" value="ECO:0007669"/>
    <property type="project" value="UniProtKB-SubCell"/>
</dbReference>
<dbReference type="GO" id="GO:0022857">
    <property type="term" value="F:transmembrane transporter activity"/>
    <property type="evidence" value="ECO:0007669"/>
    <property type="project" value="InterPro"/>
</dbReference>
<feature type="region of interest" description="Disordered" evidence="5">
    <location>
        <begin position="1"/>
        <end position="38"/>
    </location>
</feature>
<keyword evidence="4 6" id="KW-0472">Membrane</keyword>
<feature type="transmembrane region" description="Helical" evidence="6">
    <location>
        <begin position="118"/>
        <end position="145"/>
    </location>
</feature>
<feature type="transmembrane region" description="Helical" evidence="6">
    <location>
        <begin position="363"/>
        <end position="385"/>
    </location>
</feature>
<evidence type="ECO:0000313" key="9">
    <source>
        <dbReference type="EMBL" id="PEG37481.1"/>
    </source>
</evidence>
<dbReference type="RefSeq" id="WP_097941046.1">
    <property type="nucleotide sequence ID" value="NZ_BLKS01000001.1"/>
</dbReference>